<keyword evidence="2" id="KW-1185">Reference proteome</keyword>
<dbReference type="EMBL" id="CM020620">
    <property type="protein sequence ID" value="KAK1868277.1"/>
    <property type="molecule type" value="Genomic_DNA"/>
</dbReference>
<dbReference type="Proteomes" id="UP000798662">
    <property type="component" value="Chromosome 3"/>
</dbReference>
<sequence>MERRADCAPVACQPWYMSSPLRTPGGEAFCPSSLSGNPSSLPPMPFPPPPPVVGPHSSRPPTGRPPVGGRGGWPGATPHSSGQLFGVAIGGGSTKDMPAALLPSPPRLHPVKQYRRPPPGGLSGAYGAAISAGGSGAASAAGDTPPPLSPDSAVKAEARAAARTGTGVEGVVSGWAAAAAEVRALTPAAALGRADGRGGAGSSSRRGDVDSMDTESLLFGAPSGGAASSAGATESENDDDDNGAASAGRPSAAAVPRAERDGPPLGPLEIRRRRAARNRASAGRSRVKKKAAAVALEQSLTGAREENGRLKERMAQLLAARAQLLVRQAGLPPLGGGGRGGEGRPVVTDGVRAPPLATGGGVRGGTEAPLRQCPADGLGGLS</sequence>
<accession>A0ACC3CDM7</accession>
<evidence type="ECO:0000313" key="1">
    <source>
        <dbReference type="EMBL" id="KAK1868277.1"/>
    </source>
</evidence>
<comment type="caution">
    <text evidence="1">The sequence shown here is derived from an EMBL/GenBank/DDBJ whole genome shotgun (WGS) entry which is preliminary data.</text>
</comment>
<organism evidence="1 2">
    <name type="scientific">Pyropia yezoensis</name>
    <name type="common">Susabi-nori</name>
    <name type="synonym">Porphyra yezoensis</name>
    <dbReference type="NCBI Taxonomy" id="2788"/>
    <lineage>
        <taxon>Eukaryota</taxon>
        <taxon>Rhodophyta</taxon>
        <taxon>Bangiophyceae</taxon>
        <taxon>Bangiales</taxon>
        <taxon>Bangiaceae</taxon>
        <taxon>Pyropia</taxon>
    </lineage>
</organism>
<gene>
    <name evidence="1" type="ORF">I4F81_010770</name>
</gene>
<reference evidence="1" key="1">
    <citation type="submission" date="2019-11" db="EMBL/GenBank/DDBJ databases">
        <title>Nori genome reveals adaptations in red seaweeds to the harsh intertidal environment.</title>
        <authorList>
            <person name="Wang D."/>
            <person name="Mao Y."/>
        </authorList>
    </citation>
    <scope>NUCLEOTIDE SEQUENCE</scope>
    <source>
        <tissue evidence="1">Gametophyte</tissue>
    </source>
</reference>
<proteinExistence type="predicted"/>
<protein>
    <submittedName>
        <fullName evidence="1">Uncharacterized protein</fullName>
    </submittedName>
</protein>
<name>A0ACC3CDM7_PYRYE</name>
<evidence type="ECO:0000313" key="2">
    <source>
        <dbReference type="Proteomes" id="UP000798662"/>
    </source>
</evidence>